<name>A0A0A9GZN2_ARUDO</name>
<dbReference type="AlphaFoldDB" id="A0A0A9GZN2"/>
<reference evidence="1" key="1">
    <citation type="submission" date="2014-09" db="EMBL/GenBank/DDBJ databases">
        <authorList>
            <person name="Magalhaes I.L.F."/>
            <person name="Oliveira U."/>
            <person name="Santos F.R."/>
            <person name="Vidigal T.H.D.A."/>
            <person name="Brescovit A.D."/>
            <person name="Santos A.J."/>
        </authorList>
    </citation>
    <scope>NUCLEOTIDE SEQUENCE</scope>
    <source>
        <tissue evidence="1">Shoot tissue taken approximately 20 cm above the soil surface</tissue>
    </source>
</reference>
<dbReference type="EMBL" id="GBRH01171848">
    <property type="protein sequence ID" value="JAE26048.1"/>
    <property type="molecule type" value="Transcribed_RNA"/>
</dbReference>
<evidence type="ECO:0000313" key="1">
    <source>
        <dbReference type="EMBL" id="JAE26048.1"/>
    </source>
</evidence>
<proteinExistence type="predicted"/>
<protein>
    <submittedName>
        <fullName evidence="1">Uncharacterized protein</fullName>
    </submittedName>
</protein>
<accession>A0A0A9GZN2</accession>
<reference evidence="1" key="2">
    <citation type="journal article" date="2015" name="Data Brief">
        <title>Shoot transcriptome of the giant reed, Arundo donax.</title>
        <authorList>
            <person name="Barrero R.A."/>
            <person name="Guerrero F.D."/>
            <person name="Moolhuijzen P."/>
            <person name="Goolsby J.A."/>
            <person name="Tidwell J."/>
            <person name="Bellgard S.E."/>
            <person name="Bellgard M.I."/>
        </authorList>
    </citation>
    <scope>NUCLEOTIDE SEQUENCE</scope>
    <source>
        <tissue evidence="1">Shoot tissue taken approximately 20 cm above the soil surface</tissue>
    </source>
</reference>
<organism evidence="1">
    <name type="scientific">Arundo donax</name>
    <name type="common">Giant reed</name>
    <name type="synonym">Donax arundinaceus</name>
    <dbReference type="NCBI Taxonomy" id="35708"/>
    <lineage>
        <taxon>Eukaryota</taxon>
        <taxon>Viridiplantae</taxon>
        <taxon>Streptophyta</taxon>
        <taxon>Embryophyta</taxon>
        <taxon>Tracheophyta</taxon>
        <taxon>Spermatophyta</taxon>
        <taxon>Magnoliopsida</taxon>
        <taxon>Liliopsida</taxon>
        <taxon>Poales</taxon>
        <taxon>Poaceae</taxon>
        <taxon>PACMAD clade</taxon>
        <taxon>Arundinoideae</taxon>
        <taxon>Arundineae</taxon>
        <taxon>Arundo</taxon>
    </lineage>
</organism>
<sequence length="50" mass="5974">MGQLREVICKTVYVFHECIKLLTRAHYLYHQNIFRISTEQSCTTSLRKLT</sequence>